<protein>
    <submittedName>
        <fullName evidence="1">Uncharacterized protein</fullName>
    </submittedName>
</protein>
<reference evidence="1 2" key="1">
    <citation type="submission" date="2019-12" db="EMBL/GenBank/DDBJ databases">
        <authorList>
            <person name="Wolfe R."/>
            <person name="Danczak R."/>
            <person name="Wilkins M."/>
        </authorList>
    </citation>
    <scope>NUCLEOTIDE SEQUENCE [LARGE SCALE GENOMIC DNA]</scope>
    <source>
        <strain evidence="1">X2_MaxBin.013</strain>
    </source>
</reference>
<comment type="caution">
    <text evidence="1">The sequence shown here is derived from an EMBL/GenBank/DDBJ whole genome shotgun (WGS) entry which is preliminary data.</text>
</comment>
<evidence type="ECO:0000313" key="2">
    <source>
        <dbReference type="Proteomes" id="UP000488506"/>
    </source>
</evidence>
<dbReference type="AlphaFoldDB" id="A0A833L0X2"/>
<evidence type="ECO:0000313" key="1">
    <source>
        <dbReference type="EMBL" id="KAF0134105.1"/>
    </source>
</evidence>
<gene>
    <name evidence="1" type="ORF">FD145_861</name>
</gene>
<accession>A0A833L0X2</accession>
<sequence length="234" mass="25988">MAQGPINGATMRGSGSFDVLPAVRGENRIKRPETEIVMDIKFAALKLASPGIDQTRKNEILGEIFNAIFPLDPNQRLKLALIAAGWIMSQDAEKIAVAIEIDNKRYNVMVDLTTNDVGIRHVSTGEASVQIDSDWRKQNNPYLAFARFQLQNDDDPAWETQQENVMVKGEGCQREIFAVPVRTMGIPEDQLKAVFVVVSGSGKKINSEAISNLKRFIEGFQEGDKPFSGIKTFF</sequence>
<organism evidence="1 2">
    <name type="scientific">Candidatus Saganbacteria bacterium</name>
    <dbReference type="NCBI Taxonomy" id="2575572"/>
    <lineage>
        <taxon>Bacteria</taxon>
        <taxon>Bacillati</taxon>
        <taxon>Saganbacteria</taxon>
    </lineage>
</organism>
<dbReference type="EMBL" id="WPAF01000012">
    <property type="protein sequence ID" value="KAF0134105.1"/>
    <property type="molecule type" value="Genomic_DNA"/>
</dbReference>
<dbReference type="Proteomes" id="UP000488506">
    <property type="component" value="Unassembled WGS sequence"/>
</dbReference>
<name>A0A833L0X2_UNCSA</name>
<proteinExistence type="predicted"/>